<evidence type="ECO:0000313" key="1">
    <source>
        <dbReference type="EMBL" id="TGG88286.1"/>
    </source>
</evidence>
<protein>
    <submittedName>
        <fullName evidence="1">Uncharacterized protein</fullName>
    </submittedName>
</protein>
<dbReference type="RefSeq" id="WP_135402718.1">
    <property type="nucleotide sequence ID" value="NZ_SRME01000002.1"/>
</dbReference>
<dbReference type="Proteomes" id="UP000297288">
    <property type="component" value="Unassembled WGS sequence"/>
</dbReference>
<organism evidence="1 2">
    <name type="scientific">Geotoga petraea</name>
    <dbReference type="NCBI Taxonomy" id="28234"/>
    <lineage>
        <taxon>Bacteria</taxon>
        <taxon>Thermotogati</taxon>
        <taxon>Thermotogota</taxon>
        <taxon>Thermotogae</taxon>
        <taxon>Petrotogales</taxon>
        <taxon>Petrotogaceae</taxon>
        <taxon>Geotoga</taxon>
    </lineage>
</organism>
<proteinExistence type="predicted"/>
<sequence>MKKTIFSGLLVITLLVFASCVPYEGQLGGENGGITVDNLSSFYGEYEIDFEHDFKTVYSDTFRYMSDVKLTLSEKADSATNFNATIDDYNYLSENTSVSFSVSTASYTYSDNEFTLIFEANYSDINGNDGIFNKTHTFEFEGVPTELNSLNEVTTIEGTFTVTLPIIDSDIPVSSENGNFTITRKQP</sequence>
<comment type="caution">
    <text evidence="1">The sequence shown here is derived from an EMBL/GenBank/DDBJ whole genome shotgun (WGS) entry which is preliminary data.</text>
</comment>
<reference evidence="1 2" key="1">
    <citation type="submission" date="2019-04" db="EMBL/GenBank/DDBJ databases">
        <title>Draft genome sequence data and analysis of a Fermenting Bacterium, Geotoga petraea strain HO-Geo1, isolated from heavy-oil petroleum reservoir in Russia.</title>
        <authorList>
            <person name="Grouzdev D.S."/>
            <person name="Semenova E.M."/>
            <person name="Sokolova D.S."/>
            <person name="Tourova T.P."/>
            <person name="Poltaraus A.B."/>
            <person name="Nazina T.N."/>
        </authorList>
    </citation>
    <scope>NUCLEOTIDE SEQUENCE [LARGE SCALE GENOMIC DNA]</scope>
    <source>
        <strain evidence="1 2">HO-Geo1</strain>
    </source>
</reference>
<evidence type="ECO:0000313" key="2">
    <source>
        <dbReference type="Proteomes" id="UP000297288"/>
    </source>
</evidence>
<dbReference type="PROSITE" id="PS51257">
    <property type="entry name" value="PROKAR_LIPOPROTEIN"/>
    <property type="match status" value="1"/>
</dbReference>
<name>A0A4Z0VZT7_9BACT</name>
<dbReference type="EMBL" id="SRME01000002">
    <property type="protein sequence ID" value="TGG88286.1"/>
    <property type="molecule type" value="Genomic_DNA"/>
</dbReference>
<dbReference type="AlphaFoldDB" id="A0A4Z0VZT7"/>
<gene>
    <name evidence="1" type="ORF">E4650_04400</name>
</gene>
<accession>A0A4Z0VZT7</accession>